<sequence>MTVYGGLVEAWGDVNEATLRRAWEKLTPHVVTRVEGAQRLTDTVEQAATEARRVPGFNNVTIATFVNPSKTNLRLFKLMSLLLTLNLTLNLWQDPLVFALCHFLSNYNL</sequence>
<comment type="caution">
    <text evidence="1">The sequence shown here is derived from an EMBL/GenBank/DDBJ whole genome shotgun (WGS) entry which is preliminary data.</text>
</comment>
<dbReference type="Proteomes" id="UP000324222">
    <property type="component" value="Unassembled WGS sequence"/>
</dbReference>
<evidence type="ECO:0000313" key="1">
    <source>
        <dbReference type="EMBL" id="MPC31617.1"/>
    </source>
</evidence>
<protein>
    <submittedName>
        <fullName evidence="1">Uncharacterized protein</fullName>
    </submittedName>
</protein>
<accession>A0A5B7EE76</accession>
<gene>
    <name evidence="1" type="ORF">E2C01_024912</name>
</gene>
<proteinExistence type="predicted"/>
<name>A0A5B7EE76_PORTR</name>
<organism evidence="1 2">
    <name type="scientific">Portunus trituberculatus</name>
    <name type="common">Swimming crab</name>
    <name type="synonym">Neptunus trituberculatus</name>
    <dbReference type="NCBI Taxonomy" id="210409"/>
    <lineage>
        <taxon>Eukaryota</taxon>
        <taxon>Metazoa</taxon>
        <taxon>Ecdysozoa</taxon>
        <taxon>Arthropoda</taxon>
        <taxon>Crustacea</taxon>
        <taxon>Multicrustacea</taxon>
        <taxon>Malacostraca</taxon>
        <taxon>Eumalacostraca</taxon>
        <taxon>Eucarida</taxon>
        <taxon>Decapoda</taxon>
        <taxon>Pleocyemata</taxon>
        <taxon>Brachyura</taxon>
        <taxon>Eubrachyura</taxon>
        <taxon>Portunoidea</taxon>
        <taxon>Portunidae</taxon>
        <taxon>Portuninae</taxon>
        <taxon>Portunus</taxon>
    </lineage>
</organism>
<dbReference type="EMBL" id="VSRR010002473">
    <property type="protein sequence ID" value="MPC31617.1"/>
    <property type="molecule type" value="Genomic_DNA"/>
</dbReference>
<evidence type="ECO:0000313" key="2">
    <source>
        <dbReference type="Proteomes" id="UP000324222"/>
    </source>
</evidence>
<dbReference type="AlphaFoldDB" id="A0A5B7EE76"/>
<keyword evidence="2" id="KW-1185">Reference proteome</keyword>
<reference evidence="1 2" key="1">
    <citation type="submission" date="2019-05" db="EMBL/GenBank/DDBJ databases">
        <title>Another draft genome of Portunus trituberculatus and its Hox gene families provides insights of decapod evolution.</title>
        <authorList>
            <person name="Jeong J.-H."/>
            <person name="Song I."/>
            <person name="Kim S."/>
            <person name="Choi T."/>
            <person name="Kim D."/>
            <person name="Ryu S."/>
            <person name="Kim W."/>
        </authorList>
    </citation>
    <scope>NUCLEOTIDE SEQUENCE [LARGE SCALE GENOMIC DNA]</scope>
    <source>
        <tissue evidence="1">Muscle</tissue>
    </source>
</reference>